<organism evidence="1 2">
    <name type="scientific">Aplysia californica</name>
    <name type="common">California sea hare</name>
    <dbReference type="NCBI Taxonomy" id="6500"/>
    <lineage>
        <taxon>Eukaryota</taxon>
        <taxon>Metazoa</taxon>
        <taxon>Spiralia</taxon>
        <taxon>Lophotrochozoa</taxon>
        <taxon>Mollusca</taxon>
        <taxon>Gastropoda</taxon>
        <taxon>Heterobranchia</taxon>
        <taxon>Euthyneura</taxon>
        <taxon>Tectipleura</taxon>
        <taxon>Aplysiida</taxon>
        <taxon>Aplysioidea</taxon>
        <taxon>Aplysiidae</taxon>
        <taxon>Aplysia</taxon>
    </lineage>
</organism>
<reference evidence="2" key="1">
    <citation type="submission" date="2025-08" db="UniProtKB">
        <authorList>
            <consortium name="RefSeq"/>
        </authorList>
    </citation>
    <scope>IDENTIFICATION</scope>
</reference>
<evidence type="ECO:0000313" key="1">
    <source>
        <dbReference type="Proteomes" id="UP000694888"/>
    </source>
</evidence>
<dbReference type="Gene3D" id="1.25.40.10">
    <property type="entry name" value="Tetratricopeptide repeat domain"/>
    <property type="match status" value="1"/>
</dbReference>
<dbReference type="Proteomes" id="UP000694888">
    <property type="component" value="Unplaced"/>
</dbReference>
<protein>
    <submittedName>
        <fullName evidence="2">Uncharacterized protein LOC101853667 isoform X2</fullName>
    </submittedName>
</protein>
<keyword evidence="1" id="KW-1185">Reference proteome</keyword>
<dbReference type="GeneID" id="101853667"/>
<evidence type="ECO:0000313" key="2">
    <source>
        <dbReference type="RefSeq" id="XP_035827993.1"/>
    </source>
</evidence>
<accession>A0ABM1W000</accession>
<name>A0ABM1W000_APLCA</name>
<dbReference type="RefSeq" id="XP_035827993.1">
    <property type="nucleotide sequence ID" value="XM_035972100.1"/>
</dbReference>
<dbReference type="InterPro" id="IPR011990">
    <property type="entry name" value="TPR-like_helical_dom_sf"/>
</dbReference>
<sequence>MSSTFSAKVAAMEIQQKPANDKFSRLSTFPCTFNLSLPQMITVKRMNLLKKKLPKELEDDNLKEESVQTLNFISWIEYQLNGAESALKWNKKARKIKILDSFGKEMNNIATIANQGYLLLLSHDEIAPLEVIERLEKLPSQDGYQSLRKRALADQAYAYFRMGGVSNLAMSIERYEEAIESQLASPEVHLWKYQLAVVYRRASCGEIFSNLPGNRPLSYYNEGAEKLLRDVAENCLDCTLKGRAFAELVSVNPTDTVSWEKAVECNKKCGDVFLLTTLGKATSTVDPDKAIHVLRESLKIRPTTTAYHNLAICYEKKAKDNLLKTTNCDEQFRKSSKVEQKRMNVVSLQLQREQEILLDKDEEMIAQALKFYKEAQKLEDGEYTPAKYDYGLLLKACGLTEKALKQFNQITSIHSGFLGTTIFAYEEAARCLLILSERAQSSGSCPKYKQLREEAVKKLLQAISTSANIVKGTHAMKSLSEDIWAFLKHTHGGDKVGSSDEAVNIETEKKLLDLMRRVERYGEEMLGVVRNLLKYSEEQLDDENVIVAGLESYLKIQNFDEAIVFLEMCQTRHATLENNLWIKDPLKSLSIRVQLLAAQDKLLGRCGEAIAIFKSLFTSLYKNRSSPDVLVVYDDSNDNESGMSHTSEAASRLQTVMCDLFDLDLSRNLQSCNEYNKTELEVMFQEMVKPRVVVLLLGQEPLDSEFEYLLTLVPQIHIHCAEKGLTQPHVVVATTEKEVNIPPLLGSHPRLCISEILSNLVTKETIKAKDDEADSHLGQDCGFSSSVTNTLMTLFCSLTGNTWPLPEVEKPAVELSGASA</sequence>
<dbReference type="SUPFAM" id="SSF48452">
    <property type="entry name" value="TPR-like"/>
    <property type="match status" value="1"/>
</dbReference>
<gene>
    <name evidence="2" type="primary">LOC101853667</name>
</gene>
<proteinExistence type="predicted"/>